<keyword evidence="1" id="KW-1185">Reference proteome</keyword>
<dbReference type="Proteomes" id="UP000887565">
    <property type="component" value="Unplaced"/>
</dbReference>
<accession>A0A915KZV3</accession>
<protein>
    <submittedName>
        <fullName evidence="2">Uncharacterized protein</fullName>
    </submittedName>
</protein>
<dbReference type="AlphaFoldDB" id="A0A915KZV3"/>
<sequence length="67" mass="7623">MSLKSRSNDDDQSREESFLDVVCFGSREVALSLTLGVDLPVARLPLHARREMASLLDLQDSMGRDWW</sequence>
<name>A0A915KZV3_ROMCU</name>
<dbReference type="WBParaSite" id="nRc.2.0.1.t43974-RA">
    <property type="protein sequence ID" value="nRc.2.0.1.t43974-RA"/>
    <property type="gene ID" value="nRc.2.0.1.g43974"/>
</dbReference>
<proteinExistence type="predicted"/>
<evidence type="ECO:0000313" key="2">
    <source>
        <dbReference type="WBParaSite" id="nRc.2.0.1.t43974-RA"/>
    </source>
</evidence>
<evidence type="ECO:0000313" key="1">
    <source>
        <dbReference type="Proteomes" id="UP000887565"/>
    </source>
</evidence>
<organism evidence="1 2">
    <name type="scientific">Romanomermis culicivorax</name>
    <name type="common">Nematode worm</name>
    <dbReference type="NCBI Taxonomy" id="13658"/>
    <lineage>
        <taxon>Eukaryota</taxon>
        <taxon>Metazoa</taxon>
        <taxon>Ecdysozoa</taxon>
        <taxon>Nematoda</taxon>
        <taxon>Enoplea</taxon>
        <taxon>Dorylaimia</taxon>
        <taxon>Mermithida</taxon>
        <taxon>Mermithoidea</taxon>
        <taxon>Mermithidae</taxon>
        <taxon>Romanomermis</taxon>
    </lineage>
</organism>
<reference evidence="2" key="1">
    <citation type="submission" date="2022-11" db="UniProtKB">
        <authorList>
            <consortium name="WormBaseParasite"/>
        </authorList>
    </citation>
    <scope>IDENTIFICATION</scope>
</reference>